<dbReference type="GO" id="GO:0003677">
    <property type="term" value="F:DNA binding"/>
    <property type="evidence" value="ECO:0007669"/>
    <property type="project" value="UniProtKB-UniRule"/>
</dbReference>
<keyword evidence="3 5" id="KW-0238">DNA-binding</keyword>
<dbReference type="InterPro" id="IPR050342">
    <property type="entry name" value="HMGB"/>
</dbReference>
<evidence type="ECO:0000256" key="5">
    <source>
        <dbReference type="PROSITE-ProRule" id="PRU00267"/>
    </source>
</evidence>
<evidence type="ECO:0000256" key="2">
    <source>
        <dbReference type="ARBA" id="ARBA00008774"/>
    </source>
</evidence>
<dbReference type="OrthoDB" id="5550281at2759"/>
<dbReference type="Pfam" id="PF00505">
    <property type="entry name" value="HMG_box"/>
    <property type="match status" value="1"/>
</dbReference>
<gene>
    <name evidence="7" type="primary">TFAM</name>
    <name evidence="7" type="ORF">Bhyg_04155</name>
</gene>
<sequence length="253" mass="29156">MISNLSKSIVFLTPYNASALSLFTKTCAVPLRNIHLQEPKFKSIEEKLGLPVKPKKPLTAFFRFAGEVRSSVQSKNPKLNVTEVAGVIGNMWKSLDHTKKEKYVNGYNKDKASYESAIANYKSKLTQEDIMNIEEAKLEQKERKLAIEKKKKMIEFGKPKRPNNAFINYVLSKRQPKEKYGDFLKRASQLWSSLPETEREKYKPSDKDIENYKKELLRWNEKMRKLGHWDIVSHESDDVLKSPKSTTPPSSSA</sequence>
<dbReference type="InterPro" id="IPR009071">
    <property type="entry name" value="HMG_box_dom"/>
</dbReference>
<dbReference type="Gene3D" id="1.10.30.10">
    <property type="entry name" value="High mobility group box domain"/>
    <property type="match status" value="2"/>
</dbReference>
<dbReference type="InterPro" id="IPR036910">
    <property type="entry name" value="HMG_box_dom_sf"/>
</dbReference>
<feature type="DNA-binding region" description="HMG box" evidence="5">
    <location>
        <begin position="54"/>
        <end position="122"/>
    </location>
</feature>
<proteinExistence type="inferred from homology"/>
<protein>
    <submittedName>
        <fullName evidence="7">Transcription factor A, mitochondrial</fullName>
    </submittedName>
</protein>
<evidence type="ECO:0000256" key="4">
    <source>
        <dbReference type="ARBA" id="ARBA00023242"/>
    </source>
</evidence>
<feature type="DNA-binding region" description="HMG box" evidence="5">
    <location>
        <begin position="159"/>
        <end position="220"/>
    </location>
</feature>
<evidence type="ECO:0000256" key="1">
    <source>
        <dbReference type="ARBA" id="ARBA00004123"/>
    </source>
</evidence>
<dbReference type="PROSITE" id="PS50118">
    <property type="entry name" value="HMG_BOX_2"/>
    <property type="match status" value="2"/>
</dbReference>
<dbReference type="SMART" id="SM00398">
    <property type="entry name" value="HMG"/>
    <property type="match status" value="2"/>
</dbReference>
<feature type="domain" description="HMG box" evidence="6">
    <location>
        <begin position="159"/>
        <end position="220"/>
    </location>
</feature>
<evidence type="ECO:0000256" key="3">
    <source>
        <dbReference type="ARBA" id="ARBA00023125"/>
    </source>
</evidence>
<comment type="similarity">
    <text evidence="2">Belongs to the HMGB family.</text>
</comment>
<comment type="subcellular location">
    <subcellularLocation>
        <location evidence="1">Nucleus</location>
    </subcellularLocation>
</comment>
<dbReference type="AlphaFoldDB" id="A0A9Q0S9D6"/>
<evidence type="ECO:0000313" key="7">
    <source>
        <dbReference type="EMBL" id="KAJ6648923.1"/>
    </source>
</evidence>
<dbReference type="EMBL" id="WJQU01000001">
    <property type="protein sequence ID" value="KAJ6648923.1"/>
    <property type="molecule type" value="Genomic_DNA"/>
</dbReference>
<name>A0A9Q0S9D6_9DIPT</name>
<comment type="caution">
    <text evidence="7">The sequence shown here is derived from an EMBL/GenBank/DDBJ whole genome shotgun (WGS) entry which is preliminary data.</text>
</comment>
<evidence type="ECO:0000313" key="8">
    <source>
        <dbReference type="Proteomes" id="UP001151699"/>
    </source>
</evidence>
<reference evidence="7" key="1">
    <citation type="submission" date="2022-07" db="EMBL/GenBank/DDBJ databases">
        <authorList>
            <person name="Trinca V."/>
            <person name="Uliana J.V.C."/>
            <person name="Torres T.T."/>
            <person name="Ward R.J."/>
            <person name="Monesi N."/>
        </authorList>
    </citation>
    <scope>NUCLEOTIDE SEQUENCE</scope>
    <source>
        <strain evidence="7">HSMRA1968</strain>
        <tissue evidence="7">Whole embryos</tissue>
    </source>
</reference>
<evidence type="ECO:0000259" key="6">
    <source>
        <dbReference type="PROSITE" id="PS50118"/>
    </source>
</evidence>
<dbReference type="GO" id="GO:0005634">
    <property type="term" value="C:nucleus"/>
    <property type="evidence" value="ECO:0007669"/>
    <property type="project" value="UniProtKB-SubCell"/>
</dbReference>
<feature type="domain" description="HMG box" evidence="6">
    <location>
        <begin position="54"/>
        <end position="122"/>
    </location>
</feature>
<dbReference type="PANTHER" id="PTHR48112">
    <property type="entry name" value="HIGH MOBILITY GROUP PROTEIN DSP1"/>
    <property type="match status" value="1"/>
</dbReference>
<keyword evidence="4 5" id="KW-0539">Nucleus</keyword>
<keyword evidence="8" id="KW-1185">Reference proteome</keyword>
<dbReference type="PANTHER" id="PTHR48112:SF32">
    <property type="entry name" value="HIGH MOBILITY GROUP PROTEIN B3"/>
    <property type="match status" value="1"/>
</dbReference>
<dbReference type="SUPFAM" id="SSF47095">
    <property type="entry name" value="HMG-box"/>
    <property type="match status" value="2"/>
</dbReference>
<accession>A0A9Q0S9D6</accession>
<organism evidence="7 8">
    <name type="scientific">Pseudolycoriella hygida</name>
    <dbReference type="NCBI Taxonomy" id="35572"/>
    <lineage>
        <taxon>Eukaryota</taxon>
        <taxon>Metazoa</taxon>
        <taxon>Ecdysozoa</taxon>
        <taxon>Arthropoda</taxon>
        <taxon>Hexapoda</taxon>
        <taxon>Insecta</taxon>
        <taxon>Pterygota</taxon>
        <taxon>Neoptera</taxon>
        <taxon>Endopterygota</taxon>
        <taxon>Diptera</taxon>
        <taxon>Nematocera</taxon>
        <taxon>Sciaroidea</taxon>
        <taxon>Sciaridae</taxon>
        <taxon>Pseudolycoriella</taxon>
    </lineage>
</organism>
<dbReference type="Proteomes" id="UP001151699">
    <property type="component" value="Chromosome A"/>
</dbReference>